<sequence length="140" mass="15231">MQFSTIIIIITAILANIAVIIDGQQQQQRSSSLFNLPIPELPSFKNHFNPSRSDMAGIGDCMPIPLPNPLNLDISVCGNAASFLSDGCIRINRLPYGYSLTICATNNNNNGIKQQQQPKLPANCIPFNIPMGYKAIICSP</sequence>
<feature type="transmembrane region" description="Helical" evidence="1">
    <location>
        <begin position="6"/>
        <end position="23"/>
    </location>
</feature>
<keyword evidence="1" id="KW-1133">Transmembrane helix</keyword>
<evidence type="ECO:0000313" key="2">
    <source>
        <dbReference type="EMBL" id="OTF73905.1"/>
    </source>
</evidence>
<proteinExistence type="predicted"/>
<gene>
    <name evidence="2" type="ORF">BLA29_013179</name>
</gene>
<dbReference type="Proteomes" id="UP000194236">
    <property type="component" value="Unassembled WGS sequence"/>
</dbReference>
<evidence type="ECO:0000256" key="1">
    <source>
        <dbReference type="SAM" id="Phobius"/>
    </source>
</evidence>
<comment type="caution">
    <text evidence="2">The sequence shown here is derived from an EMBL/GenBank/DDBJ whole genome shotgun (WGS) entry which is preliminary data.</text>
</comment>
<name>A0A1Y3B3L4_EURMA</name>
<keyword evidence="1" id="KW-0472">Membrane</keyword>
<protein>
    <submittedName>
        <fullName evidence="2">Uncharacterized protein</fullName>
    </submittedName>
</protein>
<dbReference type="EMBL" id="MUJZ01049531">
    <property type="protein sequence ID" value="OTF73905.1"/>
    <property type="molecule type" value="Genomic_DNA"/>
</dbReference>
<accession>A0A1Y3B3L4</accession>
<reference evidence="2 3" key="1">
    <citation type="submission" date="2017-03" db="EMBL/GenBank/DDBJ databases">
        <title>Genome Survey of Euroglyphus maynei.</title>
        <authorList>
            <person name="Arlian L.G."/>
            <person name="Morgan M.S."/>
            <person name="Rider S.D."/>
        </authorList>
    </citation>
    <scope>NUCLEOTIDE SEQUENCE [LARGE SCALE GENOMIC DNA]</scope>
    <source>
        <strain evidence="2">Arlian Lab</strain>
        <tissue evidence="2">Whole body</tissue>
    </source>
</reference>
<keyword evidence="1" id="KW-0812">Transmembrane</keyword>
<dbReference type="AlphaFoldDB" id="A0A1Y3B3L4"/>
<evidence type="ECO:0000313" key="3">
    <source>
        <dbReference type="Proteomes" id="UP000194236"/>
    </source>
</evidence>
<organism evidence="2 3">
    <name type="scientific">Euroglyphus maynei</name>
    <name type="common">Mayne's house dust mite</name>
    <dbReference type="NCBI Taxonomy" id="6958"/>
    <lineage>
        <taxon>Eukaryota</taxon>
        <taxon>Metazoa</taxon>
        <taxon>Ecdysozoa</taxon>
        <taxon>Arthropoda</taxon>
        <taxon>Chelicerata</taxon>
        <taxon>Arachnida</taxon>
        <taxon>Acari</taxon>
        <taxon>Acariformes</taxon>
        <taxon>Sarcoptiformes</taxon>
        <taxon>Astigmata</taxon>
        <taxon>Psoroptidia</taxon>
        <taxon>Analgoidea</taxon>
        <taxon>Pyroglyphidae</taxon>
        <taxon>Pyroglyphinae</taxon>
        <taxon>Euroglyphus</taxon>
    </lineage>
</organism>
<dbReference type="OrthoDB" id="6502679at2759"/>
<keyword evidence="3" id="KW-1185">Reference proteome</keyword>